<dbReference type="Proteomes" id="UP000013243">
    <property type="component" value="Chromosome"/>
</dbReference>
<dbReference type="EMBL" id="CP015230">
    <property type="protein sequence ID" value="ANP42073.1"/>
    <property type="molecule type" value="Genomic_DNA"/>
</dbReference>
<dbReference type="InterPro" id="IPR051313">
    <property type="entry name" value="Bact_iron-sidero_bind"/>
</dbReference>
<dbReference type="InterPro" id="IPR002491">
    <property type="entry name" value="ABC_transptr_periplasmic_BD"/>
</dbReference>
<dbReference type="Pfam" id="PF01497">
    <property type="entry name" value="Peripla_BP_2"/>
    <property type="match status" value="1"/>
</dbReference>
<dbReference type="PANTHER" id="PTHR30532:SF28">
    <property type="entry name" value="PETROBACTIN-BINDING PROTEIN YCLQ"/>
    <property type="match status" value="1"/>
</dbReference>
<dbReference type="PROSITE" id="PS50983">
    <property type="entry name" value="FE_B12_PBP"/>
    <property type="match status" value="1"/>
</dbReference>
<comment type="subcellular location">
    <subcellularLocation>
        <location evidence="1">Cell envelope</location>
    </subcellularLocation>
</comment>
<dbReference type="GO" id="GO:0030288">
    <property type="term" value="C:outer membrane-bounded periplasmic space"/>
    <property type="evidence" value="ECO:0007669"/>
    <property type="project" value="TreeGrafter"/>
</dbReference>
<keyword evidence="4" id="KW-0406">Ion transport</keyword>
<keyword evidence="3" id="KW-0813">Transport</keyword>
<comment type="similarity">
    <text evidence="2">Belongs to the bacterial solute-binding protein 8 family.</text>
</comment>
<dbReference type="GO" id="GO:1901678">
    <property type="term" value="P:iron coordination entity transport"/>
    <property type="evidence" value="ECO:0007669"/>
    <property type="project" value="UniProtKB-ARBA"/>
</dbReference>
<evidence type="ECO:0000313" key="9">
    <source>
        <dbReference type="Proteomes" id="UP000013243"/>
    </source>
</evidence>
<feature type="signal peptide" evidence="6">
    <location>
        <begin position="1"/>
        <end position="19"/>
    </location>
</feature>
<dbReference type="InterPro" id="IPR033870">
    <property type="entry name" value="FatB"/>
</dbReference>
<evidence type="ECO:0000313" key="8">
    <source>
        <dbReference type="EMBL" id="ANP42073.1"/>
    </source>
</evidence>
<evidence type="ECO:0000259" key="7">
    <source>
        <dbReference type="PROSITE" id="PS50983"/>
    </source>
</evidence>
<reference evidence="8 9" key="1">
    <citation type="journal article" date="2016" name="ISME J.">
        <title>Global occurrence and heterogeneity of the Roseobacter-clade species Ruegeria mobilis.</title>
        <authorList>
            <person name="Sonnenschein E."/>
            <person name="Gram L."/>
        </authorList>
    </citation>
    <scope>NUCLEOTIDE SEQUENCE [LARGE SCALE GENOMIC DNA]</scope>
    <source>
        <strain evidence="8 9">F1926</strain>
    </source>
</reference>
<evidence type="ECO:0000256" key="1">
    <source>
        <dbReference type="ARBA" id="ARBA00004196"/>
    </source>
</evidence>
<gene>
    <name evidence="8" type="ORF">K529_014945</name>
</gene>
<evidence type="ECO:0000256" key="6">
    <source>
        <dbReference type="SAM" id="SignalP"/>
    </source>
</evidence>
<dbReference type="Gene3D" id="3.40.50.1980">
    <property type="entry name" value="Nitrogenase molybdenum iron protein domain"/>
    <property type="match status" value="2"/>
</dbReference>
<keyword evidence="4" id="KW-0408">Iron</keyword>
<evidence type="ECO:0000256" key="3">
    <source>
        <dbReference type="ARBA" id="ARBA00022448"/>
    </source>
</evidence>
<dbReference type="KEGG" id="rmb:K529_014945"/>
<dbReference type="PANTHER" id="PTHR30532">
    <property type="entry name" value="IRON III DICITRATE-BINDING PERIPLASMIC PROTEIN"/>
    <property type="match status" value="1"/>
</dbReference>
<feature type="domain" description="Fe/B12 periplasmic-binding" evidence="7">
    <location>
        <begin position="40"/>
        <end position="298"/>
    </location>
</feature>
<keyword evidence="5 6" id="KW-0732">Signal</keyword>
<dbReference type="STRING" id="1265309.K529_014945"/>
<evidence type="ECO:0000256" key="4">
    <source>
        <dbReference type="ARBA" id="ARBA00022496"/>
    </source>
</evidence>
<dbReference type="RefSeq" id="WP_005607850.1">
    <property type="nucleotide sequence ID" value="NZ_CP015230.1"/>
</dbReference>
<dbReference type="SUPFAM" id="SSF53807">
    <property type="entry name" value="Helical backbone' metal receptor"/>
    <property type="match status" value="1"/>
</dbReference>
<dbReference type="GeneID" id="28251157"/>
<name>A0A1B1A668_9RHOB</name>
<dbReference type="CDD" id="cd01140">
    <property type="entry name" value="FatB"/>
    <property type="match status" value="1"/>
</dbReference>
<evidence type="ECO:0000256" key="2">
    <source>
        <dbReference type="ARBA" id="ARBA00008814"/>
    </source>
</evidence>
<organism evidence="8 9">
    <name type="scientific">Tritonibacter mobilis F1926</name>
    <dbReference type="NCBI Taxonomy" id="1265309"/>
    <lineage>
        <taxon>Bacteria</taxon>
        <taxon>Pseudomonadati</taxon>
        <taxon>Pseudomonadota</taxon>
        <taxon>Alphaproteobacteria</taxon>
        <taxon>Rhodobacterales</taxon>
        <taxon>Paracoccaceae</taxon>
        <taxon>Tritonibacter</taxon>
    </lineage>
</organism>
<keyword evidence="4" id="KW-0410">Iron transport</keyword>
<dbReference type="AlphaFoldDB" id="A0A1B1A668"/>
<evidence type="ECO:0000256" key="5">
    <source>
        <dbReference type="ARBA" id="ARBA00022729"/>
    </source>
</evidence>
<dbReference type="OrthoDB" id="63946at2"/>
<accession>A0A1B1A668</accession>
<protein>
    <submittedName>
        <fullName evidence="8">Iron ABC transporter substrate-binding protein</fullName>
    </submittedName>
</protein>
<sequence length="298" mass="31712">MFRSLACASALFLAVPAFAAETVSVDTYRGAVDVPANPEKIAVFDIAAVDTLSALGVDVSGAPQNLYVDYLQSVADKAEDLGTLFEPDIEAVHALQPDLIIVGGRSSDQVDTMAELAPAIDMTIWEDVVGQGLARLGTYGKIFGREDKAAELRADFDAQLKSARAAVADKGTALIILTNGPKISAYGKAGRFGWVHSTLDLPEAAAEISDSTHGESISFEFIQTVNPDWLIVIDRLAAIGQPGEDAKTTLDNTLMHETKAWKNDQVVYLNASDIYISGGGIQSMMRTLSDIEAGFNGN</sequence>
<proteinExistence type="inferred from homology"/>
<feature type="chain" id="PRO_5008518434" evidence="6">
    <location>
        <begin position="20"/>
        <end position="298"/>
    </location>
</feature>